<evidence type="ECO:0000256" key="1">
    <source>
        <dbReference type="ARBA" id="ARBA00006040"/>
    </source>
</evidence>
<evidence type="ECO:0000256" key="5">
    <source>
        <dbReference type="ARBA" id="ARBA00022833"/>
    </source>
</evidence>
<dbReference type="GO" id="GO:0004180">
    <property type="term" value="F:carboxypeptidase activity"/>
    <property type="evidence" value="ECO:0007669"/>
    <property type="project" value="TreeGrafter"/>
</dbReference>
<organism evidence="10 11">
    <name type="scientific">Peptidiphaga gingivicola</name>
    <dbReference type="NCBI Taxonomy" id="2741497"/>
    <lineage>
        <taxon>Bacteria</taxon>
        <taxon>Bacillati</taxon>
        <taxon>Actinomycetota</taxon>
        <taxon>Actinomycetes</taxon>
        <taxon>Actinomycetales</taxon>
        <taxon>Actinomycetaceae</taxon>
        <taxon>Peptidiphaga</taxon>
    </lineage>
</organism>
<dbReference type="SUPFAM" id="SSF55486">
    <property type="entry name" value="Metalloproteases ('zincins'), catalytic domain"/>
    <property type="match status" value="1"/>
</dbReference>
<keyword evidence="4 7" id="KW-0378">Hydrolase</keyword>
<evidence type="ECO:0000313" key="10">
    <source>
        <dbReference type="EMBL" id="OAP86971.1"/>
    </source>
</evidence>
<dbReference type="EMBL" id="LVZK01000001">
    <property type="protein sequence ID" value="OAP86971.1"/>
    <property type="molecule type" value="Genomic_DNA"/>
</dbReference>
<protein>
    <submittedName>
        <fullName evidence="10">Peptidyl-dipeptidase Dcp</fullName>
    </submittedName>
</protein>
<feature type="domain" description="Peptidase M3A/M3B catalytic" evidence="9">
    <location>
        <begin position="223"/>
        <end position="670"/>
    </location>
</feature>
<dbReference type="PANTHER" id="PTHR43660">
    <property type="entry name" value="DIPEPTIDYL CARBOXYPEPTIDASE"/>
    <property type="match status" value="1"/>
</dbReference>
<dbReference type="InterPro" id="IPR045090">
    <property type="entry name" value="Pept_M3A_M3B"/>
</dbReference>
<feature type="region of interest" description="Disordered" evidence="8">
    <location>
        <begin position="173"/>
        <end position="194"/>
    </location>
</feature>
<evidence type="ECO:0000256" key="2">
    <source>
        <dbReference type="ARBA" id="ARBA00022670"/>
    </source>
</evidence>
<keyword evidence="11" id="KW-1185">Reference proteome</keyword>
<evidence type="ECO:0000256" key="7">
    <source>
        <dbReference type="RuleBase" id="RU003435"/>
    </source>
</evidence>
<name>A0A179B784_9ACTO</name>
<keyword evidence="3 7" id="KW-0479">Metal-binding</keyword>
<evidence type="ECO:0000256" key="4">
    <source>
        <dbReference type="ARBA" id="ARBA00022801"/>
    </source>
</evidence>
<dbReference type="OrthoDB" id="9773538at2"/>
<gene>
    <name evidence="10" type="ORF">A4H34_07670</name>
</gene>
<dbReference type="Pfam" id="PF01432">
    <property type="entry name" value="Peptidase_M3"/>
    <property type="match status" value="1"/>
</dbReference>
<proteinExistence type="inferred from homology"/>
<reference evidence="10 11" key="1">
    <citation type="submission" date="2016-04" db="EMBL/GenBank/DDBJ databases">
        <title>Peptidophaga gingivicola gen. nov., sp. nov., isolated from human subgingival plaque.</title>
        <authorList>
            <person name="Beall C.J."/>
            <person name="Mokrzan E.M."/>
            <person name="Griffen A.L."/>
            <person name="Leys E.J."/>
        </authorList>
    </citation>
    <scope>NUCLEOTIDE SEQUENCE [LARGE SCALE GENOMIC DNA]</scope>
    <source>
        <strain evidence="10 11">BA112</strain>
    </source>
</reference>
<keyword evidence="2 7" id="KW-0645">Protease</keyword>
<accession>A0A179B784</accession>
<dbReference type="InterPro" id="IPR024079">
    <property type="entry name" value="MetalloPept_cat_dom_sf"/>
</dbReference>
<dbReference type="Proteomes" id="UP000078368">
    <property type="component" value="Unassembled WGS sequence"/>
</dbReference>
<dbReference type="InterPro" id="IPR001567">
    <property type="entry name" value="Pept_M3A_M3B_dom"/>
</dbReference>
<dbReference type="GO" id="GO:0005829">
    <property type="term" value="C:cytosol"/>
    <property type="evidence" value="ECO:0007669"/>
    <property type="project" value="TreeGrafter"/>
</dbReference>
<dbReference type="GO" id="GO:0046872">
    <property type="term" value="F:metal ion binding"/>
    <property type="evidence" value="ECO:0007669"/>
    <property type="project" value="UniProtKB-UniRule"/>
</dbReference>
<evidence type="ECO:0000313" key="11">
    <source>
        <dbReference type="Proteomes" id="UP000078368"/>
    </source>
</evidence>
<dbReference type="RefSeq" id="WP_064231583.1">
    <property type="nucleotide sequence ID" value="NZ_LVZK01000001.1"/>
</dbReference>
<evidence type="ECO:0000256" key="6">
    <source>
        <dbReference type="ARBA" id="ARBA00023049"/>
    </source>
</evidence>
<keyword evidence="6 7" id="KW-0482">Metalloprotease</keyword>
<dbReference type="CDD" id="cd06456">
    <property type="entry name" value="M3A_DCP"/>
    <property type="match status" value="1"/>
</dbReference>
<dbReference type="Gene3D" id="1.10.1370.10">
    <property type="entry name" value="Neurolysin, domain 3"/>
    <property type="match status" value="1"/>
</dbReference>
<dbReference type="InterPro" id="IPR034005">
    <property type="entry name" value="M3A_DCP"/>
</dbReference>
<dbReference type="Gene3D" id="3.40.390.10">
    <property type="entry name" value="Collagenase (Catalytic Domain)"/>
    <property type="match status" value="1"/>
</dbReference>
<dbReference type="GO" id="GO:0006508">
    <property type="term" value="P:proteolysis"/>
    <property type="evidence" value="ECO:0007669"/>
    <property type="project" value="UniProtKB-KW"/>
</dbReference>
<keyword evidence="5 7" id="KW-0862">Zinc</keyword>
<dbReference type="PANTHER" id="PTHR43660:SF1">
    <property type="entry name" value="DIPEPTIDYL CARBOXYPEPTIDASE"/>
    <property type="match status" value="1"/>
</dbReference>
<comment type="cofactor">
    <cofactor evidence="7">
        <name>Zn(2+)</name>
        <dbReference type="ChEBI" id="CHEBI:29105"/>
    </cofactor>
    <text evidence="7">Binds 1 zinc ion.</text>
</comment>
<evidence type="ECO:0000256" key="8">
    <source>
        <dbReference type="SAM" id="MobiDB-lite"/>
    </source>
</evidence>
<evidence type="ECO:0000256" key="3">
    <source>
        <dbReference type="ARBA" id="ARBA00022723"/>
    </source>
</evidence>
<dbReference type="STRING" id="1823756.A4H34_07670"/>
<dbReference type="AlphaFoldDB" id="A0A179B784"/>
<evidence type="ECO:0000259" key="9">
    <source>
        <dbReference type="Pfam" id="PF01432"/>
    </source>
</evidence>
<sequence length="672" mass="74128">MDDFGLPDLTDVDPARLEADIREKLEGRRALLEAIASSQAPTTVENTLLPFELEAQRLEEAVDVLHTFAASVGGDEWHAVEARLNPLIVEHEDDVYLDSRLYDRFKALGSAELGPETAWCVSEHLKAFRAHGCHLDAVAQERLRTINREAADLTTEFGQLALKAQLAGSVPLTEEEAEGLSESQKAGLAADAESNPELAKGKPCLVVLRLPTQQPVQSALARADVRERIFEASTSRGDGSDPATDTRRIVLALARLRAEKAQILGYSTYAQYVAAQETAGSTRAIHSLLEPMIEPAQRNAEAEHEALETYAEAPVAPSDWLYFRDALAREQFQLDNEALAPYLELTNVVERGVFYAANRLYGLTFSARPDLHGYAEGVKIWEVRREDGALAGLFLGDYFARTGKRGGAWIHTIRQASRRGGGCVVVCNNLNVTRPPEGEPALLTWDEVETAFHEFGHALHSLLSDVEWPSAAGANVPRDFVEYPSQVNEIWARHPEVLANYARHFATGEPMPEDLAASLSAADGFGAGFQMSEMLQAVFLDQAWHDRTPADLPESPDDVEEFEKATLERLGIASPWIPPRYRSCYFNHVFSGGYSAGYYSYLWSEALDADTADWFRTVAAKDGDGGLNREAGAKMAAEVLSRGNSRNPLEGFERLLGRPVDTRALLRRKRLL</sequence>
<dbReference type="GO" id="GO:0004222">
    <property type="term" value="F:metalloendopeptidase activity"/>
    <property type="evidence" value="ECO:0007669"/>
    <property type="project" value="InterPro"/>
</dbReference>
<dbReference type="InterPro" id="IPR024077">
    <property type="entry name" value="Neurolysin/TOP_dom2"/>
</dbReference>
<comment type="caution">
    <text evidence="10">The sequence shown here is derived from an EMBL/GenBank/DDBJ whole genome shotgun (WGS) entry which is preliminary data.</text>
</comment>
<comment type="similarity">
    <text evidence="1 7">Belongs to the peptidase M3 family.</text>
</comment>
<dbReference type="Gene3D" id="1.10.1370.40">
    <property type="match status" value="1"/>
</dbReference>